<dbReference type="PANTHER" id="PTHR32063">
    <property type="match status" value="1"/>
</dbReference>
<organism evidence="2">
    <name type="scientific">Uncultured Desulfatiglans sp</name>
    <dbReference type="NCBI Taxonomy" id="1748965"/>
    <lineage>
        <taxon>Bacteria</taxon>
        <taxon>Pseudomonadati</taxon>
        <taxon>Thermodesulfobacteriota</taxon>
        <taxon>Desulfobacteria</taxon>
        <taxon>Desulfatiglandales</taxon>
        <taxon>Desulfatiglandaceae</taxon>
        <taxon>Desulfatiglans</taxon>
        <taxon>environmental samples</taxon>
    </lineage>
</organism>
<feature type="transmembrane region" description="Helical" evidence="1">
    <location>
        <begin position="20"/>
        <end position="42"/>
    </location>
</feature>
<dbReference type="Gene3D" id="3.30.70.1320">
    <property type="entry name" value="Multidrug efflux transporter AcrB pore domain like"/>
    <property type="match status" value="1"/>
</dbReference>
<feature type="transmembrane region" description="Helical" evidence="1">
    <location>
        <begin position="1042"/>
        <end position="1068"/>
    </location>
</feature>
<dbReference type="PANTHER" id="PTHR32063:SF16">
    <property type="entry name" value="CATION EFFLUX SYSTEM (ACRB_ACRD_ACRF FAMILY)"/>
    <property type="match status" value="1"/>
</dbReference>
<dbReference type="GO" id="GO:0042910">
    <property type="term" value="F:xenobiotic transmembrane transporter activity"/>
    <property type="evidence" value="ECO:0007669"/>
    <property type="project" value="TreeGrafter"/>
</dbReference>
<feature type="transmembrane region" description="Helical" evidence="1">
    <location>
        <begin position="385"/>
        <end position="405"/>
    </location>
</feature>
<reference evidence="2" key="1">
    <citation type="submission" date="2018-07" db="EMBL/GenBank/DDBJ databases">
        <authorList>
            <consortium name="Genoscope - CEA"/>
            <person name="William W."/>
        </authorList>
    </citation>
    <scope>NUCLEOTIDE SEQUENCE</scope>
    <source>
        <strain evidence="2">IK1</strain>
    </source>
</reference>
<dbReference type="EMBL" id="UPXX01000003">
    <property type="protein sequence ID" value="VBB41453.1"/>
    <property type="molecule type" value="Genomic_DNA"/>
</dbReference>
<feature type="transmembrane region" description="Helical" evidence="1">
    <location>
        <begin position="557"/>
        <end position="576"/>
    </location>
</feature>
<feature type="transmembrane region" description="Helical" evidence="1">
    <location>
        <begin position="490"/>
        <end position="516"/>
    </location>
</feature>
<feature type="transmembrane region" description="Helical" evidence="1">
    <location>
        <begin position="966"/>
        <end position="984"/>
    </location>
</feature>
<dbReference type="SUPFAM" id="SSF82866">
    <property type="entry name" value="Multidrug efflux transporter AcrB transmembrane domain"/>
    <property type="match status" value="2"/>
</dbReference>
<protein>
    <submittedName>
        <fullName evidence="2">RND transporter, HAE1/HME family, permease protein</fullName>
    </submittedName>
</protein>
<dbReference type="Pfam" id="PF00873">
    <property type="entry name" value="ACR_tran"/>
    <property type="match status" value="1"/>
</dbReference>
<feature type="transmembrane region" description="Helical" evidence="1">
    <location>
        <begin position="931"/>
        <end position="954"/>
    </location>
</feature>
<gene>
    <name evidence="2" type="ORF">TRIP_B110018</name>
</gene>
<dbReference type="AlphaFoldDB" id="A0A653A095"/>
<keyword evidence="1" id="KW-1133">Transmembrane helix</keyword>
<name>A0A653A095_UNCDX</name>
<dbReference type="GO" id="GO:0005886">
    <property type="term" value="C:plasma membrane"/>
    <property type="evidence" value="ECO:0007669"/>
    <property type="project" value="TreeGrafter"/>
</dbReference>
<feature type="transmembrane region" description="Helical" evidence="1">
    <location>
        <begin position="905"/>
        <end position="925"/>
    </location>
</feature>
<sequence length="1075" mass="118123">MNDLETSPKGFIPLVVQQFLNYRLSILFLVFAMAAGVVAVLITPREEEPQIVVPMADVFVHAPGATAQEVEKLVATPLERLLWQIEGVEYVYSMSRRDMAVVTVRFFVGEHRENSLVKLHNKIAMNIDAVPPLVRGWVIKPVEIDDVPILNLTLHSDRYNDHALHRIGEEVLARLAEVPDISRTGVVGGRAREVRVEVLPENLAAFGISLLQVVHALEATDAAVTAGTIVHNNLEITVTSDAFVADAREVENLVVGVHDGKPVYLRDLGAVSDSPEEPVRHARFGMSYAEAQRLGLETGPVTHSAVTLALAKKRGTNAVDVARNILERMETLKKTVIPDGVEVVVTRNYGRTAQQKVDELLSSLLFAILTVVGLLVLTLGWRESLVVAVAVPLSFALALFVNYLFGFTINRVTLFALILSLGLVVDDPIINVDNIQRHILAGRRKPEMATLFAVKEVLPPVIMSTLAIIVSFTPLFFITGMMGPYMAPMAANVPLTVSFSTVCALTVVPWLSWVLIRKRAPQSPGEAEVETDAAPGWIRRVYRRITGPFLASQPMRWALALAVVLLLCASAALALFRQVPLKMLPFDNKDEFQIVIDMPEGTPLEATDRAVRAFEEYLRGVPEVTHFVSYVGTGSPMDFNGMVRHYYLRETGNLADIRVNLADKKRRVQQSHTILLRIRKDLEELARREGARIKLVEVPPGPPVLSTIVTEIYGTPDQTYAELIMAGKQVQEVMAEEPFVVDIDDSTETARQRLDFQPDKAKAALHGVSTHQIAQTLRTALEGGQPATVHLAGERQPLSIRVVMPQEIRSDTEHLAGLPILTAEGTQVPLGELGVFKAVAEDQPIYHKNLERLVFVYAETAGRPPATAILDMQSELRNKPLPDGIRAEWAGEGEWKITLDVFRDLGIAYAAAMLGIYILLVIQMSSFFLPLLIMISVPLTLIGIMPGFWFLNLAFAPPVEGFQNPVFFTATSMIGMIALGGIVIRNSLVLIEFIQDALKQGVPLKDAVLESGAARMRPILLTAATTALGAWPITLDPIFSGLAWALIFGLVASTFFTLVVVPVAFYALNLNTHRS</sequence>
<dbReference type="Gene3D" id="3.30.2090.10">
    <property type="entry name" value="Multidrug efflux transporter AcrB TolC docking domain, DN and DC subdomains"/>
    <property type="match status" value="2"/>
</dbReference>
<dbReference type="InterPro" id="IPR027463">
    <property type="entry name" value="AcrB_DN_DC_subdom"/>
</dbReference>
<dbReference type="Gene3D" id="3.30.70.1430">
    <property type="entry name" value="Multidrug efflux transporter AcrB pore domain"/>
    <property type="match status" value="2"/>
</dbReference>
<dbReference type="Gene3D" id="1.20.1640.10">
    <property type="entry name" value="Multidrug efflux transporter AcrB transmembrane domain"/>
    <property type="match status" value="2"/>
</dbReference>
<feature type="transmembrane region" description="Helical" evidence="1">
    <location>
        <begin position="360"/>
        <end position="379"/>
    </location>
</feature>
<dbReference type="PRINTS" id="PR00702">
    <property type="entry name" value="ACRIFLAVINRP"/>
</dbReference>
<evidence type="ECO:0000313" key="2">
    <source>
        <dbReference type="EMBL" id="VBB41453.1"/>
    </source>
</evidence>
<keyword evidence="1" id="KW-0812">Transmembrane</keyword>
<feature type="transmembrane region" description="Helical" evidence="1">
    <location>
        <begin position="457"/>
        <end position="478"/>
    </location>
</feature>
<dbReference type="SUPFAM" id="SSF82714">
    <property type="entry name" value="Multidrug efflux transporter AcrB TolC docking domain, DN and DC subdomains"/>
    <property type="match status" value="2"/>
</dbReference>
<dbReference type="InterPro" id="IPR001036">
    <property type="entry name" value="Acrflvin-R"/>
</dbReference>
<evidence type="ECO:0000256" key="1">
    <source>
        <dbReference type="SAM" id="Phobius"/>
    </source>
</evidence>
<keyword evidence="1" id="KW-0472">Membrane</keyword>
<dbReference type="Gene3D" id="3.30.70.1440">
    <property type="entry name" value="Multidrug efflux transporter AcrB pore domain"/>
    <property type="match status" value="1"/>
</dbReference>
<proteinExistence type="predicted"/>
<accession>A0A653A095</accession>
<dbReference type="SUPFAM" id="SSF82693">
    <property type="entry name" value="Multidrug efflux transporter AcrB pore domain, PN1, PN2, PC1 and PC2 subdomains"/>
    <property type="match status" value="3"/>
</dbReference>